<dbReference type="OrthoDB" id="44105at2157"/>
<dbReference type="PANTHER" id="PTHR30465:SF0">
    <property type="entry name" value="OLIGOPEPTIDE TRANSPORT SYSTEM PERMEASE PROTEIN APPB"/>
    <property type="match status" value="1"/>
</dbReference>
<dbReference type="GO" id="GO:0005886">
    <property type="term" value="C:plasma membrane"/>
    <property type="evidence" value="ECO:0007669"/>
    <property type="project" value="UniProtKB-SubCell"/>
</dbReference>
<dbReference type="EMBL" id="AOMC01000015">
    <property type="protein sequence ID" value="EMA51388.1"/>
    <property type="molecule type" value="Genomic_DNA"/>
</dbReference>
<reference evidence="9 10" key="1">
    <citation type="journal article" date="2014" name="PLoS Genet.">
        <title>Phylogenetically driven sequencing of extremely halophilic archaea reveals strategies for static and dynamic osmo-response.</title>
        <authorList>
            <person name="Becker E.A."/>
            <person name="Seitzer P.M."/>
            <person name="Tritt A."/>
            <person name="Larsen D."/>
            <person name="Krusor M."/>
            <person name="Yao A.I."/>
            <person name="Wu D."/>
            <person name="Madern D."/>
            <person name="Eisen J.A."/>
            <person name="Darling A.E."/>
            <person name="Facciotti M.T."/>
        </authorList>
    </citation>
    <scope>NUCLEOTIDE SEQUENCE [LARGE SCALE GENOMIC DNA]</scope>
    <source>
        <strain evidence="9 10">DSM 1307</strain>
    </source>
</reference>
<keyword evidence="3" id="KW-1003">Cell membrane</keyword>
<dbReference type="CDD" id="cd06261">
    <property type="entry name" value="TM_PBP2"/>
    <property type="match status" value="1"/>
</dbReference>
<feature type="transmembrane region" description="Helical" evidence="7">
    <location>
        <begin position="128"/>
        <end position="150"/>
    </location>
</feature>
<evidence type="ECO:0000256" key="5">
    <source>
        <dbReference type="ARBA" id="ARBA00022989"/>
    </source>
</evidence>
<proteinExistence type="inferred from homology"/>
<evidence type="ECO:0000256" key="1">
    <source>
        <dbReference type="ARBA" id="ARBA00004651"/>
    </source>
</evidence>
<dbReference type="RefSeq" id="WP_004051271.1">
    <property type="nucleotide sequence ID" value="NZ_AOMC01000015.1"/>
</dbReference>
<dbReference type="Proteomes" id="UP000011568">
    <property type="component" value="Unassembled WGS sequence"/>
</dbReference>
<evidence type="ECO:0000256" key="4">
    <source>
        <dbReference type="ARBA" id="ARBA00022692"/>
    </source>
</evidence>
<name>M0N1H4_HALMO</name>
<dbReference type="AlphaFoldDB" id="M0N1H4"/>
<dbReference type="InterPro" id="IPR000515">
    <property type="entry name" value="MetI-like"/>
</dbReference>
<organism evidence="9 10">
    <name type="scientific">Halococcus morrhuae DSM 1307</name>
    <dbReference type="NCBI Taxonomy" id="931277"/>
    <lineage>
        <taxon>Archaea</taxon>
        <taxon>Methanobacteriati</taxon>
        <taxon>Methanobacteriota</taxon>
        <taxon>Stenosarchaea group</taxon>
        <taxon>Halobacteria</taxon>
        <taxon>Halobacteriales</taxon>
        <taxon>Halococcaceae</taxon>
        <taxon>Halococcus</taxon>
    </lineage>
</organism>
<accession>M0N1H4</accession>
<keyword evidence="4 7" id="KW-0812">Transmembrane</keyword>
<keyword evidence="10" id="KW-1185">Reference proteome</keyword>
<feature type="transmembrane region" description="Helical" evidence="7">
    <location>
        <begin position="200"/>
        <end position="219"/>
    </location>
</feature>
<protein>
    <submittedName>
        <fullName evidence="9">Peptide ABC transporter permease</fullName>
    </submittedName>
</protein>
<evidence type="ECO:0000313" key="9">
    <source>
        <dbReference type="EMBL" id="EMA51388.1"/>
    </source>
</evidence>
<evidence type="ECO:0000256" key="6">
    <source>
        <dbReference type="ARBA" id="ARBA00023136"/>
    </source>
</evidence>
<keyword evidence="5 7" id="KW-1133">Transmembrane helix</keyword>
<dbReference type="PROSITE" id="PS50928">
    <property type="entry name" value="ABC_TM1"/>
    <property type="match status" value="1"/>
</dbReference>
<feature type="domain" description="ABC transmembrane type-1" evidence="8">
    <location>
        <begin position="124"/>
        <end position="324"/>
    </location>
</feature>
<dbReference type="eggNOG" id="arCOG00751">
    <property type="taxonomic scope" value="Archaea"/>
</dbReference>
<feature type="transmembrane region" description="Helical" evidence="7">
    <location>
        <begin position="171"/>
        <end position="194"/>
    </location>
</feature>
<feature type="transmembrane region" description="Helical" evidence="7">
    <location>
        <begin position="305"/>
        <end position="323"/>
    </location>
</feature>
<dbReference type="Pfam" id="PF00528">
    <property type="entry name" value="BPD_transp_1"/>
    <property type="match status" value="1"/>
</dbReference>
<keyword evidence="2 7" id="KW-0813">Transport</keyword>
<evidence type="ECO:0000313" key="10">
    <source>
        <dbReference type="Proteomes" id="UP000011568"/>
    </source>
</evidence>
<dbReference type="InterPro" id="IPR035906">
    <property type="entry name" value="MetI-like_sf"/>
</dbReference>
<dbReference type="Gene3D" id="1.10.3720.10">
    <property type="entry name" value="MetI-like"/>
    <property type="match status" value="1"/>
</dbReference>
<evidence type="ECO:0000256" key="3">
    <source>
        <dbReference type="ARBA" id="ARBA00022475"/>
    </source>
</evidence>
<evidence type="ECO:0000256" key="2">
    <source>
        <dbReference type="ARBA" id="ARBA00022448"/>
    </source>
</evidence>
<dbReference type="PATRIC" id="fig|931277.6.peg.210"/>
<evidence type="ECO:0000256" key="7">
    <source>
        <dbReference type="RuleBase" id="RU363032"/>
    </source>
</evidence>
<comment type="subcellular location">
    <subcellularLocation>
        <location evidence="1 7">Cell membrane</location>
        <topology evidence="1 7">Multi-pass membrane protein</topology>
    </subcellularLocation>
</comment>
<keyword evidence="6 7" id="KW-0472">Membrane</keyword>
<evidence type="ECO:0000259" key="8">
    <source>
        <dbReference type="PROSITE" id="PS50928"/>
    </source>
</evidence>
<dbReference type="STRING" id="931277.C448_01062"/>
<sequence length="337" mass="36305">MSRRWQITRRAVFAVLAAFFVVSLVFAFVAATSDPYTGQLARSAAEESAEEDIPVKQTDAWERLVEYRQQRNLDEPVGERYVDWLGDVVTLDLGTAFGTTRTGTMFGQSYSEGTPVTSLVMSAVSRTLSYLVPAIVFSVVVGISIGVYTATRQHTLVDRLGTSVAHLGFSLPNFWLAEVVVLSGIGVGGLLSGAPGRTNGFLYTVVFPAAVLGTSLLAGQLRYARAQSLEYIDAEFIKLVRAKGAGSRRVARHLLRNAAVPLLSLFFADMLGIVVLNVFVIEYVFGIQGLGGLSLVAIQSRDMPVILGTTLVIVLVGVLGNFVQDIVSLVVDPRVAE</sequence>
<dbReference type="PANTHER" id="PTHR30465">
    <property type="entry name" value="INNER MEMBRANE ABC TRANSPORTER"/>
    <property type="match status" value="1"/>
</dbReference>
<gene>
    <name evidence="9" type="ORF">C448_01062</name>
</gene>
<comment type="similarity">
    <text evidence="7">Belongs to the binding-protein-dependent transport system permease family.</text>
</comment>
<dbReference type="SUPFAM" id="SSF161098">
    <property type="entry name" value="MetI-like"/>
    <property type="match status" value="1"/>
</dbReference>
<feature type="transmembrane region" description="Helical" evidence="7">
    <location>
        <begin position="258"/>
        <end position="285"/>
    </location>
</feature>
<dbReference type="GO" id="GO:0055085">
    <property type="term" value="P:transmembrane transport"/>
    <property type="evidence" value="ECO:0007669"/>
    <property type="project" value="InterPro"/>
</dbReference>
<comment type="caution">
    <text evidence="9">The sequence shown here is derived from an EMBL/GenBank/DDBJ whole genome shotgun (WGS) entry which is preliminary data.</text>
</comment>